<evidence type="ECO:0000256" key="1">
    <source>
        <dbReference type="SAM" id="SignalP"/>
    </source>
</evidence>
<reference evidence="2 3" key="1">
    <citation type="submission" date="2019-08" db="EMBL/GenBank/DDBJ databases">
        <title>Complete genome sequence of Candidatus Uab amorphum.</title>
        <authorList>
            <person name="Shiratori T."/>
            <person name="Suzuki S."/>
            <person name="Kakizawa Y."/>
            <person name="Ishida K."/>
        </authorList>
    </citation>
    <scope>NUCLEOTIDE SEQUENCE [LARGE SCALE GENOMIC DNA]</scope>
    <source>
        <strain evidence="2 3">SRT547</strain>
    </source>
</reference>
<dbReference type="InterPro" id="IPR013424">
    <property type="entry name" value="Ice-binding_C"/>
</dbReference>
<name>A0A5S9IRZ5_UABAM</name>
<evidence type="ECO:0000313" key="3">
    <source>
        <dbReference type="Proteomes" id="UP000326354"/>
    </source>
</evidence>
<sequence length="195" mass="20241">MTKYLLIVICAISLPISAATITADATGPETSNAIDFWGVSFDSGSGFVQSITWDVSSFPNFFFDFDPAFTGAGNFGPEPLLSNLVGLQSSDITFSFTGVAPTVITANFAAGSFEAGDSFRFDADIDFGATSGDLFAGLAFSVTLENGNSDSGTFAVTGAQSSGVTVNPASNVIPEPSTYIAMLFGIFALLGLRRK</sequence>
<dbReference type="Proteomes" id="UP000326354">
    <property type="component" value="Chromosome"/>
</dbReference>
<feature type="signal peptide" evidence="1">
    <location>
        <begin position="1"/>
        <end position="18"/>
    </location>
</feature>
<dbReference type="NCBIfam" id="TIGR02595">
    <property type="entry name" value="PEP_CTERM"/>
    <property type="match status" value="1"/>
</dbReference>
<keyword evidence="3" id="KW-1185">Reference proteome</keyword>
<evidence type="ECO:0000313" key="2">
    <source>
        <dbReference type="EMBL" id="BBM87019.1"/>
    </source>
</evidence>
<dbReference type="KEGG" id="uam:UABAM_05421"/>
<gene>
    <name evidence="2" type="ORF">UABAM_05421</name>
</gene>
<dbReference type="AlphaFoldDB" id="A0A5S9IRZ5"/>
<proteinExistence type="predicted"/>
<evidence type="ECO:0008006" key="4">
    <source>
        <dbReference type="Google" id="ProtNLM"/>
    </source>
</evidence>
<accession>A0A5S9IRZ5</accession>
<dbReference type="EMBL" id="AP019860">
    <property type="protein sequence ID" value="BBM87019.1"/>
    <property type="molecule type" value="Genomic_DNA"/>
</dbReference>
<dbReference type="RefSeq" id="WP_151971053.1">
    <property type="nucleotide sequence ID" value="NZ_AP019860.1"/>
</dbReference>
<organism evidence="2 3">
    <name type="scientific">Uabimicrobium amorphum</name>
    <dbReference type="NCBI Taxonomy" id="2596890"/>
    <lineage>
        <taxon>Bacteria</taxon>
        <taxon>Pseudomonadati</taxon>
        <taxon>Planctomycetota</taxon>
        <taxon>Candidatus Uabimicrobiia</taxon>
        <taxon>Candidatus Uabimicrobiales</taxon>
        <taxon>Candidatus Uabimicrobiaceae</taxon>
        <taxon>Candidatus Uabimicrobium</taxon>
    </lineage>
</organism>
<keyword evidence="1" id="KW-0732">Signal</keyword>
<feature type="chain" id="PRO_5025034395" description="PEP-CTERM protein-sorting domain-containing protein" evidence="1">
    <location>
        <begin position="19"/>
        <end position="195"/>
    </location>
</feature>
<protein>
    <recommendedName>
        <fullName evidence="4">PEP-CTERM protein-sorting domain-containing protein</fullName>
    </recommendedName>
</protein>